<feature type="transmembrane region" description="Helical" evidence="1">
    <location>
        <begin position="93"/>
        <end position="111"/>
    </location>
</feature>
<keyword evidence="1" id="KW-1133">Transmembrane helix</keyword>
<dbReference type="RefSeq" id="WP_289215143.1">
    <property type="nucleotide sequence ID" value="NZ_JAPVRC010000002.1"/>
</dbReference>
<keyword evidence="3" id="KW-1185">Reference proteome</keyword>
<evidence type="ECO:0000313" key="2">
    <source>
        <dbReference type="EMBL" id="MFC7322781.1"/>
    </source>
</evidence>
<feature type="transmembrane region" description="Helical" evidence="1">
    <location>
        <begin position="123"/>
        <end position="143"/>
    </location>
</feature>
<evidence type="ECO:0000313" key="3">
    <source>
        <dbReference type="Proteomes" id="UP001596494"/>
    </source>
</evidence>
<organism evidence="2 3">
    <name type="scientific">Halobacillus campisalis</name>
    <dbReference type="NCBI Taxonomy" id="435909"/>
    <lineage>
        <taxon>Bacteria</taxon>
        <taxon>Bacillati</taxon>
        <taxon>Bacillota</taxon>
        <taxon>Bacilli</taxon>
        <taxon>Bacillales</taxon>
        <taxon>Bacillaceae</taxon>
        <taxon>Halobacillus</taxon>
    </lineage>
</organism>
<dbReference type="EMBL" id="JBHTBY010000017">
    <property type="protein sequence ID" value="MFC7322781.1"/>
    <property type="molecule type" value="Genomic_DNA"/>
</dbReference>
<keyword evidence="1" id="KW-0812">Transmembrane</keyword>
<dbReference type="Proteomes" id="UP001596494">
    <property type="component" value="Unassembled WGS sequence"/>
</dbReference>
<accession>A0ABW2K7J0</accession>
<gene>
    <name evidence="2" type="ORF">ACFQMN_18100</name>
</gene>
<proteinExistence type="predicted"/>
<comment type="caution">
    <text evidence="2">The sequence shown here is derived from an EMBL/GenBank/DDBJ whole genome shotgun (WGS) entry which is preliminary data.</text>
</comment>
<reference evidence="3" key="1">
    <citation type="journal article" date="2019" name="Int. J. Syst. Evol. Microbiol.">
        <title>The Global Catalogue of Microorganisms (GCM) 10K type strain sequencing project: providing services to taxonomists for standard genome sequencing and annotation.</title>
        <authorList>
            <consortium name="The Broad Institute Genomics Platform"/>
            <consortium name="The Broad Institute Genome Sequencing Center for Infectious Disease"/>
            <person name="Wu L."/>
            <person name="Ma J."/>
        </authorList>
    </citation>
    <scope>NUCLEOTIDE SEQUENCE [LARGE SCALE GENOMIC DNA]</scope>
    <source>
        <strain evidence="3">CCUG 73951</strain>
    </source>
</reference>
<protein>
    <submittedName>
        <fullName evidence="2">Uncharacterized protein</fullName>
    </submittedName>
</protein>
<feature type="transmembrane region" description="Helical" evidence="1">
    <location>
        <begin position="163"/>
        <end position="186"/>
    </location>
</feature>
<keyword evidence="1" id="KW-0472">Membrane</keyword>
<feature type="transmembrane region" description="Helical" evidence="1">
    <location>
        <begin position="37"/>
        <end position="59"/>
    </location>
</feature>
<feature type="transmembrane region" description="Helical" evidence="1">
    <location>
        <begin position="12"/>
        <end position="31"/>
    </location>
</feature>
<sequence length="187" mass="21506">MSYAEIKLMRKKQFLTTNILFSSMMAAYFLFVSVVPLTFRVLFLSLGCLFLLQTIYGYIKKSSGSPVPIFKKVEAYEKEKLGKEWDVQKKVDLGVNLFLSGLMFFQAFFIMRETNRVNIDYQIMAVLYIVFLLVVNLSLYFHVKKVDGAEFGDLQGYTKKSNIYGALLGILLAIVLFFLLIMYVLVS</sequence>
<evidence type="ECO:0000256" key="1">
    <source>
        <dbReference type="SAM" id="Phobius"/>
    </source>
</evidence>
<name>A0ABW2K7J0_9BACI</name>